<dbReference type="AlphaFoldDB" id="A0A6C0KI48"/>
<accession>A0A6C0KI48</accession>
<sequence length="255" mass="29474">MNIMSKNVDDMELDEKNKELSLSPLLNGLSGLNFLNPIDVSSLTDNPSEFLQEISDAFDEYRRHGARSSKKVDKLHANLVKWLEKSCELSGEKNNWSFVMEKTLPSCNASGEKRCDITAMYNGKPSIVFPVKFIMSNYYQNKNNGWEVLTGECCHLKWANDDLRIVPVNIMFNQLPYLDKLSIIKKWEDITYSKTFKIIDTLKIKGVVTDTINYIIDVHQDSKIGEKYDKTPRMIGFNRDTPYRPYAAFAYLWKI</sequence>
<protein>
    <submittedName>
        <fullName evidence="1">Uncharacterized protein</fullName>
    </submittedName>
</protein>
<name>A0A6C0KI48_9ZZZZ</name>
<dbReference type="EMBL" id="MN740872">
    <property type="protein sequence ID" value="QHU16008.1"/>
    <property type="molecule type" value="Genomic_DNA"/>
</dbReference>
<proteinExistence type="predicted"/>
<organism evidence="1">
    <name type="scientific">viral metagenome</name>
    <dbReference type="NCBI Taxonomy" id="1070528"/>
    <lineage>
        <taxon>unclassified sequences</taxon>
        <taxon>metagenomes</taxon>
        <taxon>organismal metagenomes</taxon>
    </lineage>
</organism>
<evidence type="ECO:0000313" key="1">
    <source>
        <dbReference type="EMBL" id="QHU16008.1"/>
    </source>
</evidence>
<reference evidence="1" key="1">
    <citation type="journal article" date="2020" name="Nature">
        <title>Giant virus diversity and host interactions through global metagenomics.</title>
        <authorList>
            <person name="Schulz F."/>
            <person name="Roux S."/>
            <person name="Paez-Espino D."/>
            <person name="Jungbluth S."/>
            <person name="Walsh D.A."/>
            <person name="Denef V.J."/>
            <person name="McMahon K.D."/>
            <person name="Konstantinidis K.T."/>
            <person name="Eloe-Fadrosh E.A."/>
            <person name="Kyrpides N.C."/>
            <person name="Woyke T."/>
        </authorList>
    </citation>
    <scope>NUCLEOTIDE SEQUENCE</scope>
    <source>
        <strain evidence="1">GVMAG-S-3300010158-109</strain>
    </source>
</reference>